<gene>
    <name evidence="1" type="ORF">RchiOBHm_Chr2g0096351</name>
</gene>
<dbReference type="Proteomes" id="UP000238479">
    <property type="component" value="Chromosome 2"/>
</dbReference>
<evidence type="ECO:0000313" key="2">
    <source>
        <dbReference type="Proteomes" id="UP000238479"/>
    </source>
</evidence>
<dbReference type="AlphaFoldDB" id="A0A2P6RL17"/>
<comment type="caution">
    <text evidence="1">The sequence shown here is derived from an EMBL/GenBank/DDBJ whole genome shotgun (WGS) entry which is preliminary data.</text>
</comment>
<protein>
    <submittedName>
        <fullName evidence="1">Uncharacterized protein</fullName>
    </submittedName>
</protein>
<dbReference type="EMBL" id="PDCK01000040">
    <property type="protein sequence ID" value="PRQ47129.1"/>
    <property type="molecule type" value="Genomic_DNA"/>
</dbReference>
<sequence>MNFGKYFHFSIKVLFLENFQKYFIFPFSLLSPLPRSFSFLLPKFPPPCNAAVRPPQAAPKVSTASPRRLLATGLDHLPRNGLNSGSFELQALNHKRVNAGFLLAPATKTSDP</sequence>
<name>A0A2P6RL17_ROSCH</name>
<organism evidence="1 2">
    <name type="scientific">Rosa chinensis</name>
    <name type="common">China rose</name>
    <dbReference type="NCBI Taxonomy" id="74649"/>
    <lineage>
        <taxon>Eukaryota</taxon>
        <taxon>Viridiplantae</taxon>
        <taxon>Streptophyta</taxon>
        <taxon>Embryophyta</taxon>
        <taxon>Tracheophyta</taxon>
        <taxon>Spermatophyta</taxon>
        <taxon>Magnoliopsida</taxon>
        <taxon>eudicotyledons</taxon>
        <taxon>Gunneridae</taxon>
        <taxon>Pentapetalae</taxon>
        <taxon>rosids</taxon>
        <taxon>fabids</taxon>
        <taxon>Rosales</taxon>
        <taxon>Rosaceae</taxon>
        <taxon>Rosoideae</taxon>
        <taxon>Rosoideae incertae sedis</taxon>
        <taxon>Rosa</taxon>
    </lineage>
</organism>
<keyword evidence="2" id="KW-1185">Reference proteome</keyword>
<accession>A0A2P6RL17</accession>
<dbReference type="Gramene" id="PRQ47129">
    <property type="protein sequence ID" value="PRQ47129"/>
    <property type="gene ID" value="RchiOBHm_Chr2g0096351"/>
</dbReference>
<proteinExistence type="predicted"/>
<reference evidence="1 2" key="1">
    <citation type="journal article" date="2018" name="Nat. Genet.">
        <title>The Rosa genome provides new insights in the design of modern roses.</title>
        <authorList>
            <person name="Bendahmane M."/>
        </authorList>
    </citation>
    <scope>NUCLEOTIDE SEQUENCE [LARGE SCALE GENOMIC DNA]</scope>
    <source>
        <strain evidence="2">cv. Old Blush</strain>
    </source>
</reference>
<evidence type="ECO:0000313" key="1">
    <source>
        <dbReference type="EMBL" id="PRQ47129.1"/>
    </source>
</evidence>